<proteinExistence type="predicted"/>
<gene>
    <name evidence="1" type="ORF">IAD15_11135</name>
</gene>
<evidence type="ECO:0000313" key="2">
    <source>
        <dbReference type="Proteomes" id="UP000824175"/>
    </source>
</evidence>
<dbReference type="PANTHER" id="PTHR45661:SF3">
    <property type="entry name" value="IG-LIKE DOMAIN-CONTAINING PROTEIN"/>
    <property type="match status" value="1"/>
</dbReference>
<evidence type="ECO:0000313" key="1">
    <source>
        <dbReference type="EMBL" id="HIU14600.1"/>
    </source>
</evidence>
<comment type="caution">
    <text evidence="1">The sequence shown here is derived from an EMBL/GenBank/DDBJ whole genome shotgun (WGS) entry which is preliminary data.</text>
</comment>
<reference evidence="1" key="1">
    <citation type="submission" date="2020-10" db="EMBL/GenBank/DDBJ databases">
        <authorList>
            <person name="Gilroy R."/>
        </authorList>
    </citation>
    <scope>NUCLEOTIDE SEQUENCE</scope>
    <source>
        <strain evidence="1">CHK195-11698</strain>
    </source>
</reference>
<dbReference type="SUPFAM" id="SSF52058">
    <property type="entry name" value="L domain-like"/>
    <property type="match status" value="1"/>
</dbReference>
<sequence>MNEFEIKNGELVAYHGHKKHVIVPSGIESVQDFAFYGSNDLESVTFLDGVMRIGNLAFYQCAKLKEVILPDSIQAIGGNAFARCSALEKVRLPQNLQTISRSLFYFCTSLKEVVLPLTLRHIEHNAFASCPSLSAIDLPDEVRQIDHEAFRDCTSLKHVTLNQKLGKLGDKVFFNCPQLEKLVLPESLQTFGEACLQTGGTLTLISHCMAKLIGKYFDEFYNYNALNPREHVYELVNSFIPSLDYDQFKPASRNILLINFLETYPDHPASSRAIYEPHIASHHDDILERLVKEERFTALNHGLEAGLIQPSWLEPYFDRITDREEKAKMLSYQKQDTLAAFEDDLSNLF</sequence>
<dbReference type="InterPro" id="IPR053139">
    <property type="entry name" value="Surface_bspA-like"/>
</dbReference>
<organism evidence="1 2">
    <name type="scientific">Candidatus Fimiplasma intestinipullorum</name>
    <dbReference type="NCBI Taxonomy" id="2840825"/>
    <lineage>
        <taxon>Bacteria</taxon>
        <taxon>Bacillati</taxon>
        <taxon>Bacillota</taxon>
        <taxon>Clostridia</taxon>
        <taxon>Eubacteriales</taxon>
        <taxon>Candidatus Fimiplasma</taxon>
    </lineage>
</organism>
<reference evidence="1" key="2">
    <citation type="journal article" date="2021" name="PeerJ">
        <title>Extensive microbial diversity within the chicken gut microbiome revealed by metagenomics and culture.</title>
        <authorList>
            <person name="Gilroy R."/>
            <person name="Ravi A."/>
            <person name="Getino M."/>
            <person name="Pursley I."/>
            <person name="Horton D.L."/>
            <person name="Alikhan N.F."/>
            <person name="Baker D."/>
            <person name="Gharbi K."/>
            <person name="Hall N."/>
            <person name="Watson M."/>
            <person name="Adriaenssens E.M."/>
            <person name="Foster-Nyarko E."/>
            <person name="Jarju S."/>
            <person name="Secka A."/>
            <person name="Antonio M."/>
            <person name="Oren A."/>
            <person name="Chaudhuri R.R."/>
            <person name="La Ragione R."/>
            <person name="Hildebrand F."/>
            <person name="Pallen M.J."/>
        </authorList>
    </citation>
    <scope>NUCLEOTIDE SEQUENCE</scope>
    <source>
        <strain evidence="1">CHK195-11698</strain>
    </source>
</reference>
<protein>
    <submittedName>
        <fullName evidence="1">Leucine-rich repeat domain-containing protein</fullName>
    </submittedName>
</protein>
<accession>A0A9D1HPV1</accession>
<dbReference type="Proteomes" id="UP000824175">
    <property type="component" value="Unassembled WGS sequence"/>
</dbReference>
<dbReference type="EMBL" id="DVMJ01000102">
    <property type="protein sequence ID" value="HIU14600.1"/>
    <property type="molecule type" value="Genomic_DNA"/>
</dbReference>
<dbReference type="Gene3D" id="3.80.10.10">
    <property type="entry name" value="Ribonuclease Inhibitor"/>
    <property type="match status" value="1"/>
</dbReference>
<dbReference type="Pfam" id="PF13306">
    <property type="entry name" value="LRR_5"/>
    <property type="match status" value="1"/>
</dbReference>
<dbReference type="InterPro" id="IPR026906">
    <property type="entry name" value="LRR_5"/>
</dbReference>
<name>A0A9D1HPV1_9FIRM</name>
<dbReference type="PANTHER" id="PTHR45661">
    <property type="entry name" value="SURFACE ANTIGEN"/>
    <property type="match status" value="1"/>
</dbReference>
<dbReference type="InterPro" id="IPR032675">
    <property type="entry name" value="LRR_dom_sf"/>
</dbReference>
<dbReference type="AlphaFoldDB" id="A0A9D1HPV1"/>